<name>A0AC59ZS88_RANTA</name>
<protein>
    <submittedName>
        <fullName evidence="1">Uncharacterized protein</fullName>
    </submittedName>
</protein>
<accession>A0AC59ZS88</accession>
<reference evidence="1" key="2">
    <citation type="submission" date="2025-03" db="EMBL/GenBank/DDBJ databases">
        <authorList>
            <consortium name="ELIXIR-Norway"/>
            <consortium name="Elixir Norway"/>
        </authorList>
    </citation>
    <scope>NUCLEOTIDE SEQUENCE</scope>
</reference>
<evidence type="ECO:0000313" key="1">
    <source>
        <dbReference type="EMBL" id="CAN0494956.1"/>
    </source>
</evidence>
<organism evidence="1 2">
    <name type="scientific">Rangifer tarandus platyrhynchus</name>
    <name type="common">Svalbard reindeer</name>
    <dbReference type="NCBI Taxonomy" id="3082113"/>
    <lineage>
        <taxon>Eukaryota</taxon>
        <taxon>Metazoa</taxon>
        <taxon>Chordata</taxon>
        <taxon>Craniata</taxon>
        <taxon>Vertebrata</taxon>
        <taxon>Euteleostomi</taxon>
        <taxon>Mammalia</taxon>
        <taxon>Eutheria</taxon>
        <taxon>Laurasiatheria</taxon>
        <taxon>Artiodactyla</taxon>
        <taxon>Ruminantia</taxon>
        <taxon>Pecora</taxon>
        <taxon>Cervidae</taxon>
        <taxon>Odocoileinae</taxon>
        <taxon>Rangifer</taxon>
    </lineage>
</organism>
<evidence type="ECO:0000313" key="2">
    <source>
        <dbReference type="Proteomes" id="UP001162501"/>
    </source>
</evidence>
<dbReference type="Proteomes" id="UP001162501">
    <property type="component" value="Chromosome 33"/>
</dbReference>
<proteinExistence type="predicted"/>
<sequence length="122" mass="12602">MSGDRVVPTALVHLAHGCPQVSIHASRGQTLLQVQPAVPSLGLGSGPRGHQSQPRSSVRPKASPLATPASPSPNVLEGDLFPKSSPGLDTEGTWSIVTRRGPRGPGGFSSRPLEVAQIMSPC</sequence>
<dbReference type="EMBL" id="OX596117">
    <property type="protein sequence ID" value="CAN0494956.1"/>
    <property type="molecule type" value="Genomic_DNA"/>
</dbReference>
<gene>
    <name evidence="1" type="ORF">MRATA1EN22A_LOCUS21922</name>
</gene>
<reference evidence="1" key="1">
    <citation type="submission" date="2023-05" db="EMBL/GenBank/DDBJ databases">
        <authorList>
            <consortium name="ELIXIR-Norway"/>
        </authorList>
    </citation>
    <scope>NUCLEOTIDE SEQUENCE</scope>
</reference>